<dbReference type="Pfam" id="PF13374">
    <property type="entry name" value="TPR_10"/>
    <property type="match status" value="2"/>
</dbReference>
<dbReference type="PANTHER" id="PTHR46082:SF11">
    <property type="entry name" value="AAA+ ATPASE DOMAIN-CONTAINING PROTEIN-RELATED"/>
    <property type="match status" value="1"/>
</dbReference>
<dbReference type="PANTHER" id="PTHR46082">
    <property type="entry name" value="ATP/GTP-BINDING PROTEIN-RELATED"/>
    <property type="match status" value="1"/>
</dbReference>
<dbReference type="SUPFAM" id="SSF48452">
    <property type="entry name" value="TPR-like"/>
    <property type="match status" value="1"/>
</dbReference>
<name>A0A6A6SGL4_9PLEO</name>
<protein>
    <recommendedName>
        <fullName evidence="3">Kinesin light chain</fullName>
    </recommendedName>
</protein>
<dbReference type="InterPro" id="IPR053137">
    <property type="entry name" value="NLR-like"/>
</dbReference>
<dbReference type="EMBL" id="MU004739">
    <property type="protein sequence ID" value="KAF2647025.1"/>
    <property type="molecule type" value="Genomic_DNA"/>
</dbReference>
<dbReference type="OrthoDB" id="5986190at2759"/>
<accession>A0A6A6SGL4</accession>
<reference evidence="1" key="1">
    <citation type="journal article" date="2020" name="Stud. Mycol.">
        <title>101 Dothideomycetes genomes: a test case for predicting lifestyles and emergence of pathogens.</title>
        <authorList>
            <person name="Haridas S."/>
            <person name="Albert R."/>
            <person name="Binder M."/>
            <person name="Bloem J."/>
            <person name="Labutti K."/>
            <person name="Salamov A."/>
            <person name="Andreopoulos B."/>
            <person name="Baker S."/>
            <person name="Barry K."/>
            <person name="Bills G."/>
            <person name="Bluhm B."/>
            <person name="Cannon C."/>
            <person name="Castanera R."/>
            <person name="Culley D."/>
            <person name="Daum C."/>
            <person name="Ezra D."/>
            <person name="Gonzalez J."/>
            <person name="Henrissat B."/>
            <person name="Kuo A."/>
            <person name="Liang C."/>
            <person name="Lipzen A."/>
            <person name="Lutzoni F."/>
            <person name="Magnuson J."/>
            <person name="Mondo S."/>
            <person name="Nolan M."/>
            <person name="Ohm R."/>
            <person name="Pangilinan J."/>
            <person name="Park H.-J."/>
            <person name="Ramirez L."/>
            <person name="Alfaro M."/>
            <person name="Sun H."/>
            <person name="Tritt A."/>
            <person name="Yoshinaga Y."/>
            <person name="Zwiers L.-H."/>
            <person name="Turgeon B."/>
            <person name="Goodwin S."/>
            <person name="Spatafora J."/>
            <person name="Crous P."/>
            <person name="Grigoriev I."/>
        </authorList>
    </citation>
    <scope>NUCLEOTIDE SEQUENCE</scope>
    <source>
        <strain evidence="1">CBS 122681</strain>
    </source>
</reference>
<organism evidence="1 2">
    <name type="scientific">Lophiostoma macrostomum CBS 122681</name>
    <dbReference type="NCBI Taxonomy" id="1314788"/>
    <lineage>
        <taxon>Eukaryota</taxon>
        <taxon>Fungi</taxon>
        <taxon>Dikarya</taxon>
        <taxon>Ascomycota</taxon>
        <taxon>Pezizomycotina</taxon>
        <taxon>Dothideomycetes</taxon>
        <taxon>Pleosporomycetidae</taxon>
        <taxon>Pleosporales</taxon>
        <taxon>Lophiostomataceae</taxon>
        <taxon>Lophiostoma</taxon>
    </lineage>
</organism>
<sequence length="98" mass="10896">TYRNQGRWEAAEALEVEVMETRKTKLGADHPDTLTSMNNLAHTWKGQGSTSKAISLIKHCCERQAVVLGPQHPNTVSSQETLIPWQLEATEPSKLSNI</sequence>
<feature type="non-terminal residue" evidence="1">
    <location>
        <position position="1"/>
    </location>
</feature>
<evidence type="ECO:0008006" key="3">
    <source>
        <dbReference type="Google" id="ProtNLM"/>
    </source>
</evidence>
<dbReference type="InterPro" id="IPR011990">
    <property type="entry name" value="TPR-like_helical_dom_sf"/>
</dbReference>
<dbReference type="Proteomes" id="UP000799324">
    <property type="component" value="Unassembled WGS sequence"/>
</dbReference>
<keyword evidence="2" id="KW-1185">Reference proteome</keyword>
<evidence type="ECO:0000313" key="1">
    <source>
        <dbReference type="EMBL" id="KAF2647025.1"/>
    </source>
</evidence>
<evidence type="ECO:0000313" key="2">
    <source>
        <dbReference type="Proteomes" id="UP000799324"/>
    </source>
</evidence>
<gene>
    <name evidence="1" type="ORF">K491DRAFT_615367</name>
</gene>
<dbReference type="AlphaFoldDB" id="A0A6A6SGL4"/>
<proteinExistence type="predicted"/>
<dbReference type="Gene3D" id="1.25.40.10">
    <property type="entry name" value="Tetratricopeptide repeat domain"/>
    <property type="match status" value="1"/>
</dbReference>